<gene>
    <name evidence="2" type="ORF">CspeluHIS016_0505380</name>
</gene>
<protein>
    <submittedName>
        <fullName evidence="2">Uncharacterized protein</fullName>
    </submittedName>
</protein>
<dbReference type="Proteomes" id="UP001222932">
    <property type="component" value="Unassembled WGS sequence"/>
</dbReference>
<sequence>MKVASSKLQSLSNKRSRPRWGWSSKPEPTVARRRAAALFDIETTEHTAVVDEASTSTTSSSSPSPSEHINPSGHPHTAPPRTVATLTKEREARSPAPSPATAWGQPPEQPPEPALHTVLPSGSIKRTTTSVITDNEWAALDSERSHDDNMARQLWPEACPPPNVCPDWKATIRRGIIAAAETARTRATRRKAEAQKTEWVRSRASSPAPIEVSSPVCQPPWQPTSPFYQPSSHPASPMDQTASHTTSTMDQPGSHPSATVTKAVTNITIPPRLRSLPCIELPSPVPGITRERPAWTSPGGPLPPFLRADHVPSDFEEHRWNMAYVVHEVAGLEWHEECLCMDCDDTALTHAQHLPKLWPGREVLNPFIVAYFNGE</sequence>
<feature type="compositionally biased region" description="Polar residues" evidence="1">
    <location>
        <begin position="1"/>
        <end position="13"/>
    </location>
</feature>
<organism evidence="2 3">
    <name type="scientific">Cutaneotrichosporon spelunceum</name>
    <dbReference type="NCBI Taxonomy" id="1672016"/>
    <lineage>
        <taxon>Eukaryota</taxon>
        <taxon>Fungi</taxon>
        <taxon>Dikarya</taxon>
        <taxon>Basidiomycota</taxon>
        <taxon>Agaricomycotina</taxon>
        <taxon>Tremellomycetes</taxon>
        <taxon>Trichosporonales</taxon>
        <taxon>Trichosporonaceae</taxon>
        <taxon>Cutaneotrichosporon</taxon>
    </lineage>
</organism>
<evidence type="ECO:0000313" key="3">
    <source>
        <dbReference type="Proteomes" id="UP001222932"/>
    </source>
</evidence>
<evidence type="ECO:0000313" key="2">
    <source>
        <dbReference type="EMBL" id="GMK58506.1"/>
    </source>
</evidence>
<reference evidence="2" key="1">
    <citation type="journal article" date="2023" name="BMC Genomics">
        <title>Chromosome-level genome assemblies of Cutaneotrichosporon spp. (Trichosporonales, Basidiomycota) reveal imbalanced evolution between nucleotide sequences and chromosome synteny.</title>
        <authorList>
            <person name="Kobayashi Y."/>
            <person name="Kayamori A."/>
            <person name="Aoki K."/>
            <person name="Shiwa Y."/>
            <person name="Matsutani M."/>
            <person name="Fujita N."/>
            <person name="Sugita T."/>
            <person name="Iwasaki W."/>
            <person name="Tanaka N."/>
            <person name="Takashima M."/>
        </authorList>
    </citation>
    <scope>NUCLEOTIDE SEQUENCE</scope>
    <source>
        <strain evidence="2">HIS016</strain>
    </source>
</reference>
<proteinExistence type="predicted"/>
<accession>A0AAD3YCX3</accession>
<feature type="region of interest" description="Disordered" evidence="1">
    <location>
        <begin position="187"/>
        <end position="257"/>
    </location>
</feature>
<feature type="region of interest" description="Disordered" evidence="1">
    <location>
        <begin position="1"/>
        <end position="127"/>
    </location>
</feature>
<feature type="compositionally biased region" description="Low complexity" evidence="1">
    <location>
        <begin position="54"/>
        <end position="66"/>
    </location>
</feature>
<feature type="compositionally biased region" description="Basic and acidic residues" evidence="1">
    <location>
        <begin position="190"/>
        <end position="201"/>
    </location>
</feature>
<evidence type="ECO:0000256" key="1">
    <source>
        <dbReference type="SAM" id="MobiDB-lite"/>
    </source>
</evidence>
<comment type="caution">
    <text evidence="2">The sequence shown here is derived from an EMBL/GenBank/DDBJ whole genome shotgun (WGS) entry which is preliminary data.</text>
</comment>
<feature type="compositionally biased region" description="Polar residues" evidence="1">
    <location>
        <begin position="224"/>
        <end position="257"/>
    </location>
</feature>
<reference evidence="2" key="2">
    <citation type="submission" date="2023-06" db="EMBL/GenBank/DDBJ databases">
        <authorList>
            <person name="Kobayashi Y."/>
            <person name="Kayamori A."/>
            <person name="Aoki K."/>
            <person name="Shiwa Y."/>
            <person name="Fujita N."/>
            <person name="Sugita T."/>
            <person name="Iwasaki W."/>
            <person name="Tanaka N."/>
            <person name="Takashima M."/>
        </authorList>
    </citation>
    <scope>NUCLEOTIDE SEQUENCE</scope>
    <source>
        <strain evidence="2">HIS016</strain>
    </source>
</reference>
<dbReference type="EMBL" id="BTCM01000005">
    <property type="protein sequence ID" value="GMK58506.1"/>
    <property type="molecule type" value="Genomic_DNA"/>
</dbReference>
<dbReference type="AlphaFoldDB" id="A0AAD3YCX3"/>
<keyword evidence="3" id="KW-1185">Reference proteome</keyword>
<name>A0AAD3YCX3_9TREE</name>